<evidence type="ECO:0000313" key="4">
    <source>
        <dbReference type="EMBL" id="KAJ8905443.1"/>
    </source>
</evidence>
<evidence type="ECO:0000256" key="2">
    <source>
        <dbReference type="ARBA" id="ARBA00022803"/>
    </source>
</evidence>
<sequence length="336" mass="37282">MDSFTGCGFVGPVLGVGRSLRDERRIRVRACTISGHGGTGSGFWSLSEGSRGRHLAFGIAGSVLALNLALVPPSEVFAADEIPASVKDAKEMSKKNTRITGQAASIFGAARKAAEFGDLDTALAKYDELVVAAPTFAGGFSNRANIEVVKERYEAAIADYSKSIELAPLSGDTWVVYLNRGSVYNKLQRYEEAIRDYNRALELRPEESLVLANRASIYSSRGKWDMALNDYRRAVEKKPGNVEPFWLDYALALYQRGNTQESVGILRRIVAKYPTEPLVRGALAVVLFDRGDLAEAETNWSMIDRPRTLLDKQYLEDHHWPPKSVEAMRRFKDLKE</sequence>
<organism evidence="4 5">
    <name type="scientific">Rhodosorus marinus</name>
    <dbReference type="NCBI Taxonomy" id="101924"/>
    <lineage>
        <taxon>Eukaryota</taxon>
        <taxon>Rhodophyta</taxon>
        <taxon>Stylonematophyceae</taxon>
        <taxon>Stylonematales</taxon>
        <taxon>Stylonemataceae</taxon>
        <taxon>Rhodosorus</taxon>
    </lineage>
</organism>
<dbReference type="InterPro" id="IPR011717">
    <property type="entry name" value="TPR-4"/>
</dbReference>
<dbReference type="PANTHER" id="PTHR44858">
    <property type="entry name" value="TETRATRICOPEPTIDE REPEAT PROTEIN 6"/>
    <property type="match status" value="1"/>
</dbReference>
<gene>
    <name evidence="4" type="ORF">NDN08_001950</name>
</gene>
<dbReference type="PANTHER" id="PTHR44858:SF17">
    <property type="match status" value="1"/>
</dbReference>
<name>A0AAV8UV48_9RHOD</name>
<dbReference type="Proteomes" id="UP001157974">
    <property type="component" value="Unassembled WGS sequence"/>
</dbReference>
<dbReference type="SUPFAM" id="SSF48452">
    <property type="entry name" value="TPR-like"/>
    <property type="match status" value="1"/>
</dbReference>
<feature type="repeat" description="TPR" evidence="3">
    <location>
        <begin position="208"/>
        <end position="241"/>
    </location>
</feature>
<accession>A0AAV8UV48</accession>
<keyword evidence="2 3" id="KW-0802">TPR repeat</keyword>
<dbReference type="AlphaFoldDB" id="A0AAV8UV48"/>
<dbReference type="PROSITE" id="PS50293">
    <property type="entry name" value="TPR_REGION"/>
    <property type="match status" value="1"/>
</dbReference>
<evidence type="ECO:0000256" key="3">
    <source>
        <dbReference type="PROSITE-ProRule" id="PRU00339"/>
    </source>
</evidence>
<dbReference type="Pfam" id="PF13432">
    <property type="entry name" value="TPR_16"/>
    <property type="match status" value="2"/>
</dbReference>
<dbReference type="Pfam" id="PF00515">
    <property type="entry name" value="TPR_1"/>
    <property type="match status" value="1"/>
</dbReference>
<dbReference type="InterPro" id="IPR019734">
    <property type="entry name" value="TPR_rpt"/>
</dbReference>
<reference evidence="4 5" key="1">
    <citation type="journal article" date="2023" name="Nat. Commun.">
        <title>Origin of minicircular mitochondrial genomes in red algae.</title>
        <authorList>
            <person name="Lee Y."/>
            <person name="Cho C.H."/>
            <person name="Lee Y.M."/>
            <person name="Park S.I."/>
            <person name="Yang J.H."/>
            <person name="West J.A."/>
            <person name="Bhattacharya D."/>
            <person name="Yoon H.S."/>
        </authorList>
    </citation>
    <scope>NUCLEOTIDE SEQUENCE [LARGE SCALE GENOMIC DNA]</scope>
    <source>
        <strain evidence="4 5">CCMP1338</strain>
        <tissue evidence="4">Whole cell</tissue>
    </source>
</reference>
<proteinExistence type="predicted"/>
<dbReference type="Pfam" id="PF07721">
    <property type="entry name" value="TPR_4"/>
    <property type="match status" value="1"/>
</dbReference>
<dbReference type="InterPro" id="IPR050498">
    <property type="entry name" value="Ycf3"/>
</dbReference>
<feature type="repeat" description="TPR" evidence="3">
    <location>
        <begin position="174"/>
        <end position="207"/>
    </location>
</feature>
<comment type="caution">
    <text evidence="4">The sequence shown here is derived from an EMBL/GenBank/DDBJ whole genome shotgun (WGS) entry which is preliminary data.</text>
</comment>
<evidence type="ECO:0000313" key="5">
    <source>
        <dbReference type="Proteomes" id="UP001157974"/>
    </source>
</evidence>
<evidence type="ECO:0008006" key="6">
    <source>
        <dbReference type="Google" id="ProtNLM"/>
    </source>
</evidence>
<dbReference type="GO" id="GO:0042802">
    <property type="term" value="F:identical protein binding"/>
    <property type="evidence" value="ECO:0007669"/>
    <property type="project" value="InterPro"/>
</dbReference>
<evidence type="ECO:0000256" key="1">
    <source>
        <dbReference type="ARBA" id="ARBA00022737"/>
    </source>
</evidence>
<dbReference type="InterPro" id="IPR011990">
    <property type="entry name" value="TPR-like_helical_dom_sf"/>
</dbReference>
<dbReference type="PROSITE" id="PS50005">
    <property type="entry name" value="TPR"/>
    <property type="match status" value="2"/>
</dbReference>
<protein>
    <recommendedName>
        <fullName evidence="6">Tetratricopeptide repeat protein</fullName>
    </recommendedName>
</protein>
<dbReference type="EMBL" id="JAMWBK010000004">
    <property type="protein sequence ID" value="KAJ8905443.1"/>
    <property type="molecule type" value="Genomic_DNA"/>
</dbReference>
<keyword evidence="5" id="KW-1185">Reference proteome</keyword>
<keyword evidence="1" id="KW-0677">Repeat</keyword>
<dbReference type="SMART" id="SM00028">
    <property type="entry name" value="TPR"/>
    <property type="match status" value="4"/>
</dbReference>
<dbReference type="Gene3D" id="1.25.40.10">
    <property type="entry name" value="Tetratricopeptide repeat domain"/>
    <property type="match status" value="2"/>
</dbReference>